<gene>
    <name evidence="5" type="ORF">PHJA_002477200</name>
</gene>
<dbReference type="PANTHER" id="PTHR20661">
    <property type="entry name" value="PHOSPHATIDYLINOSITOL-GLYCAN BIOSYNTHESIS CLASS W PROTEIN"/>
    <property type="match status" value="1"/>
</dbReference>
<dbReference type="InterPro" id="IPR009447">
    <property type="entry name" value="PIGW/GWT1"/>
</dbReference>
<evidence type="ECO:0000256" key="1">
    <source>
        <dbReference type="ARBA" id="ARBA00004141"/>
    </source>
</evidence>
<keyword evidence="4" id="KW-0472">Membrane</keyword>
<comment type="subcellular location">
    <subcellularLocation>
        <location evidence="1">Membrane</location>
        <topology evidence="1">Multi-pass membrane protein</topology>
    </subcellularLocation>
</comment>
<keyword evidence="3" id="KW-1133">Transmembrane helix</keyword>
<dbReference type="AlphaFoldDB" id="A0A830D516"/>
<dbReference type="Pfam" id="PF06423">
    <property type="entry name" value="GWT1"/>
    <property type="match status" value="1"/>
</dbReference>
<dbReference type="OrthoDB" id="15270at2759"/>
<sequence>MPTNSSYRLSMMLDTCLSILVVDFKIFPRRYAKIETYGTSLVSFFFSANIFCFSNFRSDCSDRFWARLMASMRSLESAYLLVFF</sequence>
<keyword evidence="6" id="KW-1185">Reference proteome</keyword>
<dbReference type="GO" id="GO:0072659">
    <property type="term" value="P:protein localization to plasma membrane"/>
    <property type="evidence" value="ECO:0007669"/>
    <property type="project" value="TreeGrafter"/>
</dbReference>
<proteinExistence type="predicted"/>
<evidence type="ECO:0000313" key="6">
    <source>
        <dbReference type="Proteomes" id="UP000653305"/>
    </source>
</evidence>
<comment type="caution">
    <text evidence="5">The sequence shown here is derived from an EMBL/GenBank/DDBJ whole genome shotgun (WGS) entry which is preliminary data.</text>
</comment>
<dbReference type="Proteomes" id="UP000653305">
    <property type="component" value="Unassembled WGS sequence"/>
</dbReference>
<evidence type="ECO:0000256" key="3">
    <source>
        <dbReference type="ARBA" id="ARBA00022989"/>
    </source>
</evidence>
<evidence type="ECO:0000256" key="4">
    <source>
        <dbReference type="ARBA" id="ARBA00023136"/>
    </source>
</evidence>
<evidence type="ECO:0000256" key="2">
    <source>
        <dbReference type="ARBA" id="ARBA00022692"/>
    </source>
</evidence>
<evidence type="ECO:0000313" key="5">
    <source>
        <dbReference type="EMBL" id="GFQ03334.1"/>
    </source>
</evidence>
<name>A0A830D516_9LAMI</name>
<dbReference type="GO" id="GO:0005783">
    <property type="term" value="C:endoplasmic reticulum"/>
    <property type="evidence" value="ECO:0007669"/>
    <property type="project" value="TreeGrafter"/>
</dbReference>
<accession>A0A830D516</accession>
<dbReference type="PANTHER" id="PTHR20661:SF0">
    <property type="entry name" value="PHOSPHATIDYLINOSITOL-GLYCAN BIOSYNTHESIS CLASS W PROTEIN"/>
    <property type="match status" value="1"/>
</dbReference>
<reference evidence="5" key="1">
    <citation type="submission" date="2020-07" db="EMBL/GenBank/DDBJ databases">
        <title>Ethylene signaling mediates host invasion by parasitic plants.</title>
        <authorList>
            <person name="Yoshida S."/>
        </authorList>
    </citation>
    <scope>NUCLEOTIDE SEQUENCE</scope>
    <source>
        <strain evidence="5">Okayama</strain>
    </source>
</reference>
<dbReference type="GO" id="GO:0016020">
    <property type="term" value="C:membrane"/>
    <property type="evidence" value="ECO:0007669"/>
    <property type="project" value="UniProtKB-SubCell"/>
</dbReference>
<organism evidence="5 6">
    <name type="scientific">Phtheirospermum japonicum</name>
    <dbReference type="NCBI Taxonomy" id="374723"/>
    <lineage>
        <taxon>Eukaryota</taxon>
        <taxon>Viridiplantae</taxon>
        <taxon>Streptophyta</taxon>
        <taxon>Embryophyta</taxon>
        <taxon>Tracheophyta</taxon>
        <taxon>Spermatophyta</taxon>
        <taxon>Magnoliopsida</taxon>
        <taxon>eudicotyledons</taxon>
        <taxon>Gunneridae</taxon>
        <taxon>Pentapetalae</taxon>
        <taxon>asterids</taxon>
        <taxon>lamiids</taxon>
        <taxon>Lamiales</taxon>
        <taxon>Orobanchaceae</taxon>
        <taxon>Orobanchaceae incertae sedis</taxon>
        <taxon>Phtheirospermum</taxon>
    </lineage>
</organism>
<keyword evidence="2" id="KW-0812">Transmembrane</keyword>
<dbReference type="GO" id="GO:0032216">
    <property type="term" value="F:glucosaminyl-phosphatidylinositol O-acyltransferase activity"/>
    <property type="evidence" value="ECO:0007669"/>
    <property type="project" value="TreeGrafter"/>
</dbReference>
<dbReference type="GO" id="GO:0006506">
    <property type="term" value="P:GPI anchor biosynthetic process"/>
    <property type="evidence" value="ECO:0007669"/>
    <property type="project" value="InterPro"/>
</dbReference>
<dbReference type="EMBL" id="BMAC01000819">
    <property type="protein sequence ID" value="GFQ03334.1"/>
    <property type="molecule type" value="Genomic_DNA"/>
</dbReference>
<protein>
    <submittedName>
        <fullName evidence="5">GPI-anchored wall transfer protein 1</fullName>
    </submittedName>
</protein>